<proteinExistence type="predicted"/>
<evidence type="ECO:0000313" key="1">
    <source>
        <dbReference type="EMBL" id="KAJ1347102.1"/>
    </source>
</evidence>
<dbReference type="AlphaFoldDB" id="A0AAD5LUN1"/>
<name>A0AAD5LUN1_PARTN</name>
<feature type="non-terminal residue" evidence="1">
    <location>
        <position position="77"/>
    </location>
</feature>
<comment type="caution">
    <text evidence="1">The sequence shown here is derived from an EMBL/GenBank/DDBJ whole genome shotgun (WGS) entry which is preliminary data.</text>
</comment>
<organism evidence="1 2">
    <name type="scientific">Parelaphostrongylus tenuis</name>
    <name type="common">Meningeal worm</name>
    <dbReference type="NCBI Taxonomy" id="148309"/>
    <lineage>
        <taxon>Eukaryota</taxon>
        <taxon>Metazoa</taxon>
        <taxon>Ecdysozoa</taxon>
        <taxon>Nematoda</taxon>
        <taxon>Chromadorea</taxon>
        <taxon>Rhabditida</taxon>
        <taxon>Rhabditina</taxon>
        <taxon>Rhabditomorpha</taxon>
        <taxon>Strongyloidea</taxon>
        <taxon>Metastrongylidae</taxon>
        <taxon>Parelaphostrongylus</taxon>
    </lineage>
</organism>
<reference evidence="1" key="1">
    <citation type="submission" date="2021-06" db="EMBL/GenBank/DDBJ databases">
        <title>Parelaphostrongylus tenuis whole genome reference sequence.</title>
        <authorList>
            <person name="Garwood T.J."/>
            <person name="Larsen P.A."/>
            <person name="Fountain-Jones N.M."/>
            <person name="Garbe J.R."/>
            <person name="Macchietto M.G."/>
            <person name="Kania S.A."/>
            <person name="Gerhold R.W."/>
            <person name="Richards J.E."/>
            <person name="Wolf T.M."/>
        </authorList>
    </citation>
    <scope>NUCLEOTIDE SEQUENCE</scope>
    <source>
        <strain evidence="1">MNPRO001-30</strain>
        <tissue evidence="1">Meninges</tissue>
    </source>
</reference>
<dbReference type="EMBL" id="JAHQIW010000268">
    <property type="protein sequence ID" value="KAJ1347102.1"/>
    <property type="molecule type" value="Genomic_DNA"/>
</dbReference>
<gene>
    <name evidence="1" type="ORF">KIN20_002062</name>
</gene>
<dbReference type="Proteomes" id="UP001196413">
    <property type="component" value="Unassembled WGS sequence"/>
</dbReference>
<keyword evidence="2" id="KW-1185">Reference proteome</keyword>
<evidence type="ECO:0000313" key="2">
    <source>
        <dbReference type="Proteomes" id="UP001196413"/>
    </source>
</evidence>
<accession>A0AAD5LUN1</accession>
<sequence length="77" mass="8936">VPLNEQGLIDGRMWNWTKGYYSRVLLRSVKTIRRTPCDGHPYGKKPFFQYQKQKIVVGILNGEQDHSSSDVRKKASK</sequence>
<protein>
    <submittedName>
        <fullName evidence="1">Uncharacterized protein</fullName>
    </submittedName>
</protein>